<evidence type="ECO:0000256" key="1">
    <source>
        <dbReference type="SAM" id="MobiDB-lite"/>
    </source>
</evidence>
<keyword evidence="3" id="KW-1185">Reference proteome</keyword>
<dbReference type="Proteomes" id="UP000016665">
    <property type="component" value="Chromosome 21"/>
</dbReference>
<feature type="region of interest" description="Disordered" evidence="1">
    <location>
        <begin position="1"/>
        <end position="161"/>
    </location>
</feature>
<feature type="compositionally biased region" description="Low complexity" evidence="1">
    <location>
        <begin position="28"/>
        <end position="38"/>
    </location>
</feature>
<reference evidence="2 3" key="1">
    <citation type="journal article" date="2012" name="Nature">
        <title>The genomic landscape of species divergence in Ficedula flycatchers.</title>
        <authorList>
            <person name="Ellegren H."/>
            <person name="Smeds L."/>
            <person name="Burri R."/>
            <person name="Olason P.I."/>
            <person name="Backstrom N."/>
            <person name="Kawakami T."/>
            <person name="Kunstner A."/>
            <person name="Makinen H."/>
            <person name="Nadachowska-Brzyska K."/>
            <person name="Qvarnstrom A."/>
            <person name="Uebbing S."/>
            <person name="Wolf J.B."/>
        </authorList>
    </citation>
    <scope>NUCLEOTIDE SEQUENCE [LARGE SCALE GENOMIC DNA]</scope>
</reference>
<proteinExistence type="predicted"/>
<dbReference type="GeneTree" id="ENSGT01150000288856"/>
<feature type="compositionally biased region" description="Basic and acidic residues" evidence="1">
    <location>
        <begin position="76"/>
        <end position="89"/>
    </location>
</feature>
<organism evidence="2 3">
    <name type="scientific">Ficedula albicollis</name>
    <name type="common">Collared flycatcher</name>
    <name type="synonym">Muscicapa albicollis</name>
    <dbReference type="NCBI Taxonomy" id="59894"/>
    <lineage>
        <taxon>Eukaryota</taxon>
        <taxon>Metazoa</taxon>
        <taxon>Chordata</taxon>
        <taxon>Craniata</taxon>
        <taxon>Vertebrata</taxon>
        <taxon>Euteleostomi</taxon>
        <taxon>Archelosauria</taxon>
        <taxon>Archosauria</taxon>
        <taxon>Dinosauria</taxon>
        <taxon>Saurischia</taxon>
        <taxon>Theropoda</taxon>
        <taxon>Coelurosauria</taxon>
        <taxon>Aves</taxon>
        <taxon>Neognathae</taxon>
        <taxon>Neoaves</taxon>
        <taxon>Telluraves</taxon>
        <taxon>Australaves</taxon>
        <taxon>Passeriformes</taxon>
        <taxon>Muscicapidae</taxon>
        <taxon>Ficedula</taxon>
    </lineage>
</organism>
<reference evidence="2" key="3">
    <citation type="submission" date="2025-09" db="UniProtKB">
        <authorList>
            <consortium name="Ensembl"/>
        </authorList>
    </citation>
    <scope>IDENTIFICATION</scope>
</reference>
<dbReference type="Ensembl" id="ENSFALT00000040553.1">
    <property type="protein sequence ID" value="ENSFALP00000030743.1"/>
    <property type="gene ID" value="ENSFALG00000026749.1"/>
</dbReference>
<reference evidence="2" key="2">
    <citation type="submission" date="2025-08" db="UniProtKB">
        <authorList>
            <consortium name="Ensembl"/>
        </authorList>
    </citation>
    <scope>IDENTIFICATION</scope>
</reference>
<accession>A0A803W6Y7</accession>
<evidence type="ECO:0000313" key="3">
    <source>
        <dbReference type="Proteomes" id="UP000016665"/>
    </source>
</evidence>
<sequence>MHFSSQSPFPSFPGTEHEALADAWPQLGGSSSSCAGCSQNCPPSPGAAGRCDRRERDAIPGTGDRGHQSCGDSCGDTEHRSQSCGDRGHPSQSCGDTEHRSQSCGDRGHPSQSCGDTEHRSQSCGDRGHPSQSCGDTEHRSQSCGDSCGDTEHRSQSCGDR</sequence>
<protein>
    <submittedName>
        <fullName evidence="2">Uncharacterized protein</fullName>
    </submittedName>
</protein>
<dbReference type="AlphaFoldDB" id="A0A803W6Y7"/>
<feature type="compositionally biased region" description="Basic and acidic residues" evidence="1">
    <location>
        <begin position="96"/>
        <end position="109"/>
    </location>
</feature>
<feature type="compositionally biased region" description="Basic and acidic residues" evidence="1">
    <location>
        <begin position="150"/>
        <end position="161"/>
    </location>
</feature>
<evidence type="ECO:0000313" key="2">
    <source>
        <dbReference type="Ensembl" id="ENSFALP00000030743.1"/>
    </source>
</evidence>
<feature type="compositionally biased region" description="Low complexity" evidence="1">
    <location>
        <begin position="1"/>
        <end position="13"/>
    </location>
</feature>
<feature type="compositionally biased region" description="Basic and acidic residues" evidence="1">
    <location>
        <begin position="116"/>
        <end position="129"/>
    </location>
</feature>
<name>A0A803W6Y7_FICAL</name>